<comment type="caution">
    <text evidence="1">The sequence shown here is derived from an EMBL/GenBank/DDBJ whole genome shotgun (WGS) entry which is preliminary data.</text>
</comment>
<gene>
    <name evidence="1" type="ORF">B0H17DRAFT_1195797</name>
</gene>
<protein>
    <submittedName>
        <fullName evidence="1">Uncharacterized protein</fullName>
    </submittedName>
</protein>
<proteinExistence type="predicted"/>
<reference evidence="1" key="1">
    <citation type="submission" date="2023-03" db="EMBL/GenBank/DDBJ databases">
        <title>Massive genome expansion in bonnet fungi (Mycena s.s.) driven by repeated elements and novel gene families across ecological guilds.</title>
        <authorList>
            <consortium name="Lawrence Berkeley National Laboratory"/>
            <person name="Harder C.B."/>
            <person name="Miyauchi S."/>
            <person name="Viragh M."/>
            <person name="Kuo A."/>
            <person name="Thoen E."/>
            <person name="Andreopoulos B."/>
            <person name="Lu D."/>
            <person name="Skrede I."/>
            <person name="Drula E."/>
            <person name="Henrissat B."/>
            <person name="Morin E."/>
            <person name="Kohler A."/>
            <person name="Barry K."/>
            <person name="LaButti K."/>
            <person name="Morin E."/>
            <person name="Salamov A."/>
            <person name="Lipzen A."/>
            <person name="Mereny Z."/>
            <person name="Hegedus B."/>
            <person name="Baldrian P."/>
            <person name="Stursova M."/>
            <person name="Weitz H."/>
            <person name="Taylor A."/>
            <person name="Grigoriev I.V."/>
            <person name="Nagy L.G."/>
            <person name="Martin F."/>
            <person name="Kauserud H."/>
        </authorList>
    </citation>
    <scope>NUCLEOTIDE SEQUENCE</scope>
    <source>
        <strain evidence="1">CBHHK067</strain>
    </source>
</reference>
<dbReference type="AlphaFoldDB" id="A0AAD7DV05"/>
<name>A0AAD7DV05_MYCRO</name>
<dbReference type="EMBL" id="JARKIE010000020">
    <property type="protein sequence ID" value="KAJ7700394.1"/>
    <property type="molecule type" value="Genomic_DNA"/>
</dbReference>
<accession>A0AAD7DV05</accession>
<evidence type="ECO:0000313" key="2">
    <source>
        <dbReference type="Proteomes" id="UP001221757"/>
    </source>
</evidence>
<keyword evidence="2" id="KW-1185">Reference proteome</keyword>
<evidence type="ECO:0000313" key="1">
    <source>
        <dbReference type="EMBL" id="KAJ7700394.1"/>
    </source>
</evidence>
<sequence>MTAVMYRFFTDGGEFRKSQPAVYGHIQTLVNVVDDWSPVMYWGHKTGREVCHAGTSPHPLPPVQPKALYA</sequence>
<dbReference type="Proteomes" id="UP001221757">
    <property type="component" value="Unassembled WGS sequence"/>
</dbReference>
<organism evidence="1 2">
    <name type="scientific">Mycena rosella</name>
    <name type="common">Pink bonnet</name>
    <name type="synonym">Agaricus rosellus</name>
    <dbReference type="NCBI Taxonomy" id="1033263"/>
    <lineage>
        <taxon>Eukaryota</taxon>
        <taxon>Fungi</taxon>
        <taxon>Dikarya</taxon>
        <taxon>Basidiomycota</taxon>
        <taxon>Agaricomycotina</taxon>
        <taxon>Agaricomycetes</taxon>
        <taxon>Agaricomycetidae</taxon>
        <taxon>Agaricales</taxon>
        <taxon>Marasmiineae</taxon>
        <taxon>Mycenaceae</taxon>
        <taxon>Mycena</taxon>
    </lineage>
</organism>